<sequence>MAAEPSTHSTASSGKLEYEPNPFEQSFSVPTTGNHPLDGPRPGTPGGAKTTLLPPISHLDSPSIPGSQFWGESSLRQGPLSPSMLLGPQNSSVSALQSRAHEFGGGFLPAQPSPMTAALLNAAAAGHIVATPGGSLRAVMPPANGRPPAPPPPVPAASASPTTMPNNLYLLSAAEQTVTRPPPPHPSSTLASYPPPPPPATAPPPAATYAYPSSALPPAAPKPPKQSGAEPGADQRSQTAAPPGPGDDMDSDEKRRNFLERNRIAALKCRQRKKQWLNNLQSTLDLYSAENDKTENQVQVLREEILNLKALLVAHKECPVAQANGVVGLDNYSPLTASARPTPFGPPLDYSALAAGSAPPPPSSSAGMI</sequence>
<evidence type="ECO:0000256" key="4">
    <source>
        <dbReference type="ARBA" id="ARBA00023163"/>
    </source>
</evidence>
<name>A0A9W8DZF6_9FUNG</name>
<feature type="region of interest" description="Disordered" evidence="7">
    <location>
        <begin position="1"/>
        <end position="93"/>
    </location>
</feature>
<comment type="subcellular location">
    <subcellularLocation>
        <location evidence="1">Nucleus</location>
    </subcellularLocation>
</comment>
<feature type="compositionally biased region" description="Low complexity" evidence="7">
    <location>
        <begin position="207"/>
        <end position="217"/>
    </location>
</feature>
<feature type="compositionally biased region" description="Pro residues" evidence="7">
    <location>
        <begin position="193"/>
        <end position="206"/>
    </location>
</feature>
<dbReference type="GO" id="GO:0003677">
    <property type="term" value="F:DNA binding"/>
    <property type="evidence" value="ECO:0007669"/>
    <property type="project" value="UniProtKB-KW"/>
</dbReference>
<evidence type="ECO:0000256" key="1">
    <source>
        <dbReference type="ARBA" id="ARBA00004123"/>
    </source>
</evidence>
<dbReference type="PANTHER" id="PTHR19304">
    <property type="entry name" value="CYCLIC-AMP RESPONSE ELEMENT BINDING PROTEIN"/>
    <property type="match status" value="1"/>
</dbReference>
<keyword evidence="5" id="KW-0539">Nucleus</keyword>
<keyword evidence="10" id="KW-1185">Reference proteome</keyword>
<feature type="compositionally biased region" description="Polar residues" evidence="7">
    <location>
        <begin position="23"/>
        <end position="34"/>
    </location>
</feature>
<accession>A0A9W8DZF6</accession>
<dbReference type="SMART" id="SM00338">
    <property type="entry name" value="BRLZ"/>
    <property type="match status" value="1"/>
</dbReference>
<dbReference type="PROSITE" id="PS50217">
    <property type="entry name" value="BZIP"/>
    <property type="match status" value="1"/>
</dbReference>
<dbReference type="InterPro" id="IPR051027">
    <property type="entry name" value="bZIP_transcription_factors"/>
</dbReference>
<dbReference type="Proteomes" id="UP001150569">
    <property type="component" value="Unassembled WGS sequence"/>
</dbReference>
<keyword evidence="6" id="KW-0175">Coiled coil</keyword>
<feature type="region of interest" description="Disordered" evidence="7">
    <location>
        <begin position="176"/>
        <end position="253"/>
    </location>
</feature>
<evidence type="ECO:0000256" key="3">
    <source>
        <dbReference type="ARBA" id="ARBA00023125"/>
    </source>
</evidence>
<dbReference type="GO" id="GO:0003700">
    <property type="term" value="F:DNA-binding transcription factor activity"/>
    <property type="evidence" value="ECO:0007669"/>
    <property type="project" value="InterPro"/>
</dbReference>
<evidence type="ECO:0000313" key="10">
    <source>
        <dbReference type="Proteomes" id="UP001150569"/>
    </source>
</evidence>
<evidence type="ECO:0000256" key="5">
    <source>
        <dbReference type="ARBA" id="ARBA00023242"/>
    </source>
</evidence>
<dbReference type="EMBL" id="JANBPT010000004">
    <property type="protein sequence ID" value="KAJ1930579.1"/>
    <property type="molecule type" value="Genomic_DNA"/>
</dbReference>
<evidence type="ECO:0000259" key="8">
    <source>
        <dbReference type="PROSITE" id="PS50217"/>
    </source>
</evidence>
<feature type="domain" description="BZIP" evidence="8">
    <location>
        <begin position="252"/>
        <end position="315"/>
    </location>
</feature>
<keyword evidence="4" id="KW-0804">Transcription</keyword>
<feature type="compositionally biased region" description="Pro residues" evidence="7">
    <location>
        <begin position="144"/>
        <end position="155"/>
    </location>
</feature>
<dbReference type="Pfam" id="PF11785">
    <property type="entry name" value="Aft1_OSA"/>
    <property type="match status" value="1"/>
</dbReference>
<feature type="region of interest" description="Disordered" evidence="7">
    <location>
        <begin position="139"/>
        <end position="164"/>
    </location>
</feature>
<feature type="compositionally biased region" description="Polar residues" evidence="7">
    <location>
        <begin position="1"/>
        <end position="13"/>
    </location>
</feature>
<organism evidence="9 10">
    <name type="scientific">Tieghemiomyces parasiticus</name>
    <dbReference type="NCBI Taxonomy" id="78921"/>
    <lineage>
        <taxon>Eukaryota</taxon>
        <taxon>Fungi</taxon>
        <taxon>Fungi incertae sedis</taxon>
        <taxon>Zoopagomycota</taxon>
        <taxon>Kickxellomycotina</taxon>
        <taxon>Dimargaritomycetes</taxon>
        <taxon>Dimargaritales</taxon>
        <taxon>Dimargaritaceae</taxon>
        <taxon>Tieghemiomyces</taxon>
    </lineage>
</organism>
<dbReference type="OrthoDB" id="295274at2759"/>
<dbReference type="AlphaFoldDB" id="A0A9W8DZF6"/>
<feature type="coiled-coil region" evidence="6">
    <location>
        <begin position="277"/>
        <end position="311"/>
    </location>
</feature>
<dbReference type="Pfam" id="PF00170">
    <property type="entry name" value="bZIP_1"/>
    <property type="match status" value="1"/>
</dbReference>
<dbReference type="FunFam" id="1.20.5.170:FF:000053">
    <property type="entry name" value="BZIP transcription factor AtfA"/>
    <property type="match status" value="1"/>
</dbReference>
<dbReference type="SUPFAM" id="SSF57959">
    <property type="entry name" value="Leucine zipper domain"/>
    <property type="match status" value="1"/>
</dbReference>
<dbReference type="CDD" id="cd14687">
    <property type="entry name" value="bZIP_ATF2"/>
    <property type="match status" value="1"/>
</dbReference>
<evidence type="ECO:0000313" key="9">
    <source>
        <dbReference type="EMBL" id="KAJ1930579.1"/>
    </source>
</evidence>
<dbReference type="InterPro" id="IPR020956">
    <property type="entry name" value="TF_Aft1_OSM"/>
</dbReference>
<evidence type="ECO:0000256" key="7">
    <source>
        <dbReference type="SAM" id="MobiDB-lite"/>
    </source>
</evidence>
<protein>
    <submittedName>
        <fullName evidence="9">Transcription factor</fullName>
    </submittedName>
</protein>
<evidence type="ECO:0000256" key="6">
    <source>
        <dbReference type="SAM" id="Coils"/>
    </source>
</evidence>
<dbReference type="InterPro" id="IPR046347">
    <property type="entry name" value="bZIP_sf"/>
</dbReference>
<dbReference type="InterPro" id="IPR004827">
    <property type="entry name" value="bZIP"/>
</dbReference>
<dbReference type="GO" id="GO:0005634">
    <property type="term" value="C:nucleus"/>
    <property type="evidence" value="ECO:0007669"/>
    <property type="project" value="UniProtKB-SubCell"/>
</dbReference>
<keyword evidence="3" id="KW-0238">DNA-binding</keyword>
<evidence type="ECO:0000256" key="2">
    <source>
        <dbReference type="ARBA" id="ARBA00023015"/>
    </source>
</evidence>
<comment type="caution">
    <text evidence="9">The sequence shown here is derived from an EMBL/GenBank/DDBJ whole genome shotgun (WGS) entry which is preliminary data.</text>
</comment>
<reference evidence="9" key="1">
    <citation type="submission" date="2022-07" db="EMBL/GenBank/DDBJ databases">
        <title>Phylogenomic reconstructions and comparative analyses of Kickxellomycotina fungi.</title>
        <authorList>
            <person name="Reynolds N.K."/>
            <person name="Stajich J.E."/>
            <person name="Barry K."/>
            <person name="Grigoriev I.V."/>
            <person name="Crous P."/>
            <person name="Smith M.E."/>
        </authorList>
    </citation>
    <scope>NUCLEOTIDE SEQUENCE</scope>
    <source>
        <strain evidence="9">RSA 861</strain>
    </source>
</reference>
<proteinExistence type="predicted"/>
<keyword evidence="2" id="KW-0805">Transcription regulation</keyword>
<dbReference type="Gene3D" id="1.20.5.170">
    <property type="match status" value="1"/>
</dbReference>
<feature type="compositionally biased region" description="Polar residues" evidence="7">
    <location>
        <begin position="64"/>
        <end position="76"/>
    </location>
</feature>
<gene>
    <name evidence="9" type="primary">SKO1_1</name>
    <name evidence="9" type="ORF">IWQ60_000190</name>
</gene>